<accession>A0ACB9QLG1</accession>
<organism evidence="1 2">
    <name type="scientific">Melastoma candidum</name>
    <dbReference type="NCBI Taxonomy" id="119954"/>
    <lineage>
        <taxon>Eukaryota</taxon>
        <taxon>Viridiplantae</taxon>
        <taxon>Streptophyta</taxon>
        <taxon>Embryophyta</taxon>
        <taxon>Tracheophyta</taxon>
        <taxon>Spermatophyta</taxon>
        <taxon>Magnoliopsida</taxon>
        <taxon>eudicotyledons</taxon>
        <taxon>Gunneridae</taxon>
        <taxon>Pentapetalae</taxon>
        <taxon>rosids</taxon>
        <taxon>malvids</taxon>
        <taxon>Myrtales</taxon>
        <taxon>Melastomataceae</taxon>
        <taxon>Melastomatoideae</taxon>
        <taxon>Melastomateae</taxon>
        <taxon>Melastoma</taxon>
    </lineage>
</organism>
<dbReference type="EMBL" id="CM042885">
    <property type="protein sequence ID" value="KAI4364493.1"/>
    <property type="molecule type" value="Genomic_DNA"/>
</dbReference>
<name>A0ACB9QLG1_9MYRT</name>
<sequence length="660" mass="74218">MRKESGLKKKVNEVKEGEGRVGSVAVQQTLLPSATDLSSLTTGATAMDPPSSALSSSLSRDAPDPSSASASASASPPPPRDAVVHTAAVLRSEEYRQLFRLPAEEVLVEDFNCAYQENILVQGHMYLFAHHICFYSNIFGFETKKIIHFSEITSVKRAKTAGIFPNAIEIYAGGKKYFFASFLSRDEAFNLITDGWVNHGGSFDETTEKQALTPQSSLRENGFESDSMGNSTYDDETGSERNMDAPECIDSVTAPDFGDKKLSTTTQKPEENVEGHDDGLSSTSPSPSNLKPRSWKVEDVDACKIPEDVTKVAESKFLITVEEFFNLFFSDDAFKFVESFHKRCGDKDFKCTPWKQHDHFGHTRSVSFLHPIKIYLGARCGSCQELQKFRVFKNSNLVIQTSQKISDVPYGDYFHVEGLWDVRRDGDESCSLSVYTRVVFVKKTMFKGKIAQSTVEECREAYASWIELAHNLLKERNLERREDDVTTNCGTTLNGNAGANNAGNIGSSETLEPVNDPSMPENYGSTTLIQSDGWPSLQSLVSSETITLIQQSMVKLWPKLRRQIHLPLLVVLLFTMILLIQQLSIVVLLSRQQENIQGVPRADNVGTVEDRSTEAMAWLEKRLYYLREEVSLVEARFERMQWEYSRIKQQLRELEEFHKK</sequence>
<protein>
    <submittedName>
        <fullName evidence="1">Uncharacterized protein</fullName>
    </submittedName>
</protein>
<comment type="caution">
    <text evidence="1">The sequence shown here is derived from an EMBL/GenBank/DDBJ whole genome shotgun (WGS) entry which is preliminary data.</text>
</comment>
<dbReference type="Proteomes" id="UP001057402">
    <property type="component" value="Chromosome 6"/>
</dbReference>
<keyword evidence="2" id="KW-1185">Reference proteome</keyword>
<reference evidence="2" key="1">
    <citation type="journal article" date="2023" name="Front. Plant Sci.">
        <title>Chromosomal-level genome assembly of Melastoma candidum provides insights into trichome evolution.</title>
        <authorList>
            <person name="Zhong Y."/>
            <person name="Wu W."/>
            <person name="Sun C."/>
            <person name="Zou P."/>
            <person name="Liu Y."/>
            <person name="Dai S."/>
            <person name="Zhou R."/>
        </authorList>
    </citation>
    <scope>NUCLEOTIDE SEQUENCE [LARGE SCALE GENOMIC DNA]</scope>
</reference>
<evidence type="ECO:0000313" key="1">
    <source>
        <dbReference type="EMBL" id="KAI4364493.1"/>
    </source>
</evidence>
<gene>
    <name evidence="1" type="ORF">MLD38_020576</name>
</gene>
<evidence type="ECO:0000313" key="2">
    <source>
        <dbReference type="Proteomes" id="UP001057402"/>
    </source>
</evidence>
<proteinExistence type="predicted"/>